<name>A0A3G9CQW0_METTE</name>
<reference evidence="1 2" key="1">
    <citation type="submission" date="2016-09" db="EMBL/GenBank/DDBJ databases">
        <title>Complete Genome Sequence of Methanosarcina thermophila MT-1.</title>
        <authorList>
            <person name="Kouzuma A."/>
        </authorList>
    </citation>
    <scope>NUCLEOTIDE SEQUENCE [LARGE SCALE GENOMIC DNA]</scope>
    <source>
        <strain evidence="1 2">MT-1</strain>
    </source>
</reference>
<dbReference type="AlphaFoldDB" id="A0A3G9CQW0"/>
<protein>
    <submittedName>
        <fullName evidence="1">Uncharacterized protein</fullName>
    </submittedName>
</protein>
<accession>A0A3G9CQW0</accession>
<evidence type="ECO:0000313" key="1">
    <source>
        <dbReference type="EMBL" id="BAW28325.1"/>
    </source>
</evidence>
<organism evidence="1 2">
    <name type="scientific">Methanosarcina thermophila</name>
    <dbReference type="NCBI Taxonomy" id="2210"/>
    <lineage>
        <taxon>Archaea</taxon>
        <taxon>Methanobacteriati</taxon>
        <taxon>Methanobacteriota</taxon>
        <taxon>Stenosarchaea group</taxon>
        <taxon>Methanomicrobia</taxon>
        <taxon>Methanosarcinales</taxon>
        <taxon>Methanosarcinaceae</taxon>
        <taxon>Methanosarcina</taxon>
    </lineage>
</organism>
<gene>
    <name evidence="1" type="ORF">MESMT1_0395</name>
</gene>
<sequence length="51" mass="5901">MLRGNLTEKCLFIVKIRRLIPATKFPLDLIIFCLPFFSKKDESTESDSEPV</sequence>
<dbReference type="Proteomes" id="UP000265557">
    <property type="component" value="Chromosome"/>
</dbReference>
<proteinExistence type="predicted"/>
<dbReference type="EMBL" id="AP017646">
    <property type="protein sequence ID" value="BAW28325.1"/>
    <property type="molecule type" value="Genomic_DNA"/>
</dbReference>
<evidence type="ECO:0000313" key="2">
    <source>
        <dbReference type="Proteomes" id="UP000265557"/>
    </source>
</evidence>